<evidence type="ECO:0000313" key="2">
    <source>
        <dbReference type="EMBL" id="QIL02928.1"/>
    </source>
</evidence>
<sequence>MYSQNDLDDAVAAGAISAESATALRAYMDRSRSTSAVDEEHFRLITGFNDIFVSIAAVILLVAVGWIGQSIGHSAGTAIEGNGPSFLAPFAVAATSWGLAMFFTAKRRMALPSILLLLAFVGSVFATAGMLLVQAVGVHQLDDNAQLGGIVGAGAAAIAAGAAWLHWRTFRVPITVAAGAAAVSAIAVGLLVAALGDRAEEMRNIMLGFVLVLGVATFLFAMWWDSSDPGRITRRSDVAFWLHLLAAPMIVHPIFSLLGLNDGSATVGEGLMVVLLYVLIGLAALAIDRRALLVSALAYVLFALQSLFERAGAIELNIALTALVIGSSLLLLSAFWHQARGAVVRPLPEGLKARLPLLDRTALVSQPAA</sequence>
<name>A0A6G7ZPR9_9SPHN</name>
<dbReference type="KEGG" id="ssin:G7078_09140"/>
<feature type="transmembrane region" description="Helical" evidence="1">
    <location>
        <begin position="172"/>
        <end position="193"/>
    </location>
</feature>
<keyword evidence="1" id="KW-0812">Transmembrane</keyword>
<dbReference type="Proteomes" id="UP000502502">
    <property type="component" value="Chromosome"/>
</dbReference>
<dbReference type="RefSeq" id="WP_166095292.1">
    <property type="nucleotide sequence ID" value="NZ_CP049871.1"/>
</dbReference>
<feature type="transmembrane region" description="Helical" evidence="1">
    <location>
        <begin position="51"/>
        <end position="71"/>
    </location>
</feature>
<feature type="transmembrane region" description="Helical" evidence="1">
    <location>
        <begin position="314"/>
        <end position="336"/>
    </location>
</feature>
<feature type="transmembrane region" description="Helical" evidence="1">
    <location>
        <begin position="114"/>
        <end position="133"/>
    </location>
</feature>
<evidence type="ECO:0000313" key="3">
    <source>
        <dbReference type="Proteomes" id="UP000502502"/>
    </source>
</evidence>
<keyword evidence="1" id="KW-0472">Membrane</keyword>
<organism evidence="2 3">
    <name type="scientific">Sphingomonas sinipercae</name>
    <dbReference type="NCBI Taxonomy" id="2714944"/>
    <lineage>
        <taxon>Bacteria</taxon>
        <taxon>Pseudomonadati</taxon>
        <taxon>Pseudomonadota</taxon>
        <taxon>Alphaproteobacteria</taxon>
        <taxon>Sphingomonadales</taxon>
        <taxon>Sphingomonadaceae</taxon>
        <taxon>Sphingomonas</taxon>
    </lineage>
</organism>
<keyword evidence="3" id="KW-1185">Reference proteome</keyword>
<accession>A0A6G7ZPR9</accession>
<dbReference type="AlphaFoldDB" id="A0A6G7ZPR9"/>
<reference evidence="2 3" key="1">
    <citation type="submission" date="2020-03" db="EMBL/GenBank/DDBJ databases">
        <title>Sphingomonas sp. nov., isolated from fish.</title>
        <authorList>
            <person name="Hyun D.-W."/>
            <person name="Bae J.-W."/>
        </authorList>
    </citation>
    <scope>NUCLEOTIDE SEQUENCE [LARGE SCALE GENOMIC DNA]</scope>
    <source>
        <strain evidence="2 3">HDW15C</strain>
    </source>
</reference>
<proteinExistence type="predicted"/>
<feature type="transmembrane region" description="Helical" evidence="1">
    <location>
        <begin position="238"/>
        <end position="258"/>
    </location>
</feature>
<keyword evidence="1" id="KW-1133">Transmembrane helix</keyword>
<protein>
    <recommendedName>
        <fullName evidence="4">DUF2157 domain-containing protein</fullName>
    </recommendedName>
</protein>
<feature type="transmembrane region" description="Helical" evidence="1">
    <location>
        <begin position="292"/>
        <end position="308"/>
    </location>
</feature>
<evidence type="ECO:0008006" key="4">
    <source>
        <dbReference type="Google" id="ProtNLM"/>
    </source>
</evidence>
<dbReference type="EMBL" id="CP049871">
    <property type="protein sequence ID" value="QIL02928.1"/>
    <property type="molecule type" value="Genomic_DNA"/>
</dbReference>
<gene>
    <name evidence="2" type="ORF">G7078_09140</name>
</gene>
<feature type="transmembrane region" description="Helical" evidence="1">
    <location>
        <begin position="83"/>
        <end position="102"/>
    </location>
</feature>
<feature type="transmembrane region" description="Helical" evidence="1">
    <location>
        <begin position="205"/>
        <end position="226"/>
    </location>
</feature>
<feature type="transmembrane region" description="Helical" evidence="1">
    <location>
        <begin position="145"/>
        <end position="165"/>
    </location>
</feature>
<evidence type="ECO:0000256" key="1">
    <source>
        <dbReference type="SAM" id="Phobius"/>
    </source>
</evidence>
<feature type="transmembrane region" description="Helical" evidence="1">
    <location>
        <begin position="270"/>
        <end position="287"/>
    </location>
</feature>